<organism evidence="1 2">
    <name type="scientific">Peiella sedimenti</name>
    <dbReference type="NCBI Taxonomy" id="3061083"/>
    <lineage>
        <taxon>Bacteria</taxon>
        <taxon>Pseudomonadati</taxon>
        <taxon>Pseudomonadota</taxon>
        <taxon>Alphaproteobacteria</taxon>
        <taxon>Caulobacterales</taxon>
        <taxon>Caulobacteraceae</taxon>
        <taxon>Peiella</taxon>
    </lineage>
</organism>
<evidence type="ECO:0000313" key="2">
    <source>
        <dbReference type="Proteomes" id="UP001169063"/>
    </source>
</evidence>
<dbReference type="Pfam" id="PF05135">
    <property type="entry name" value="Phage_connect_1"/>
    <property type="match status" value="1"/>
</dbReference>
<evidence type="ECO:0000313" key="1">
    <source>
        <dbReference type="EMBL" id="MDO1560415.1"/>
    </source>
</evidence>
<dbReference type="RefSeq" id="WP_302110846.1">
    <property type="nucleotide sequence ID" value="NZ_JAUKTR010000006.1"/>
</dbReference>
<dbReference type="CDD" id="cd08054">
    <property type="entry name" value="gp6"/>
    <property type="match status" value="1"/>
</dbReference>
<proteinExistence type="predicted"/>
<dbReference type="Proteomes" id="UP001169063">
    <property type="component" value="Unassembled WGS sequence"/>
</dbReference>
<reference evidence="1" key="1">
    <citation type="submission" date="2023-07" db="EMBL/GenBank/DDBJ databases">
        <title>Brevundimonas soil sp. nov., isolated from the soil of chemical plant.</title>
        <authorList>
            <person name="Wu N."/>
        </authorList>
    </citation>
    <scope>NUCLEOTIDE SEQUENCE</scope>
    <source>
        <strain evidence="1">XZ-24</strain>
    </source>
</reference>
<keyword evidence="2" id="KW-1185">Reference proteome</keyword>
<sequence length="182" mass="19250">MAAVVVTPPEPFLSLDEAKAHLRVDHDDDDVLIGALIAAACGALDGPQGWLGRAVGEQTISETADWFADCMRLSLPPVTAITSIEYVDGDGATQTLDGAVYVLGTDGRVRLAPDQSWPSVRAQREAVTITYTAGYATVPAPIKAAALLLLGDLYANRETGIAGDLKPSPTIEMLISPYRTWA</sequence>
<comment type="caution">
    <text evidence="1">The sequence shown here is derived from an EMBL/GenBank/DDBJ whole genome shotgun (WGS) entry which is preliminary data.</text>
</comment>
<dbReference type="NCBIfam" id="TIGR01560">
    <property type="entry name" value="put_DNA_pack"/>
    <property type="match status" value="1"/>
</dbReference>
<dbReference type="NCBIfam" id="TIGR02215">
    <property type="entry name" value="phage_chp_gp8"/>
    <property type="match status" value="1"/>
</dbReference>
<name>A0ABT8SPA7_9CAUL</name>
<dbReference type="InterPro" id="IPR011738">
    <property type="entry name" value="Phage_CHP"/>
</dbReference>
<gene>
    <name evidence="1" type="ORF">Q0812_13350</name>
</gene>
<dbReference type="InterPro" id="IPR006450">
    <property type="entry name" value="Phage_HK97_gp6-like"/>
</dbReference>
<dbReference type="Gene3D" id="1.10.3230.30">
    <property type="entry name" value="Phage gp6-like head-tail connector protein"/>
    <property type="match status" value="1"/>
</dbReference>
<dbReference type="InterPro" id="IPR021146">
    <property type="entry name" value="Phage_gp6-like_head-tail"/>
</dbReference>
<accession>A0ABT8SPA7</accession>
<protein>
    <submittedName>
        <fullName evidence="1">Head-tail connector protein</fullName>
    </submittedName>
</protein>
<dbReference type="EMBL" id="JAUKTR010000006">
    <property type="protein sequence ID" value="MDO1560415.1"/>
    <property type="molecule type" value="Genomic_DNA"/>
</dbReference>